<evidence type="ECO:0000313" key="8">
    <source>
        <dbReference type="EMBL" id="OCL10853.1"/>
    </source>
</evidence>
<proteinExistence type="predicted"/>
<reference evidence="8 9" key="1">
    <citation type="journal article" date="2016" name="Nat. Commun.">
        <title>Ectomycorrhizal ecology is imprinted in the genome of the dominant symbiotic fungus Cenococcum geophilum.</title>
        <authorList>
            <consortium name="DOE Joint Genome Institute"/>
            <person name="Peter M."/>
            <person name="Kohler A."/>
            <person name="Ohm R.A."/>
            <person name="Kuo A."/>
            <person name="Krutzmann J."/>
            <person name="Morin E."/>
            <person name="Arend M."/>
            <person name="Barry K.W."/>
            <person name="Binder M."/>
            <person name="Choi C."/>
            <person name="Clum A."/>
            <person name="Copeland A."/>
            <person name="Grisel N."/>
            <person name="Haridas S."/>
            <person name="Kipfer T."/>
            <person name="LaButti K."/>
            <person name="Lindquist E."/>
            <person name="Lipzen A."/>
            <person name="Maire R."/>
            <person name="Meier B."/>
            <person name="Mihaltcheva S."/>
            <person name="Molinier V."/>
            <person name="Murat C."/>
            <person name="Poggeler S."/>
            <person name="Quandt C.A."/>
            <person name="Sperisen C."/>
            <person name="Tritt A."/>
            <person name="Tisserant E."/>
            <person name="Crous P.W."/>
            <person name="Henrissat B."/>
            <person name="Nehls U."/>
            <person name="Egli S."/>
            <person name="Spatafora J.W."/>
            <person name="Grigoriev I.V."/>
            <person name="Martin F.M."/>
        </authorList>
    </citation>
    <scope>NUCLEOTIDE SEQUENCE [LARGE SCALE GENOMIC DNA]</scope>
    <source>
        <strain evidence="8 9">CBS 207.34</strain>
    </source>
</reference>
<feature type="domain" description="Zn(2)-C6 fungal-type" evidence="7">
    <location>
        <begin position="32"/>
        <end position="60"/>
    </location>
</feature>
<keyword evidence="5" id="KW-0804">Transcription</keyword>
<dbReference type="OrthoDB" id="2593732at2759"/>
<dbReference type="GO" id="GO:0008270">
    <property type="term" value="F:zinc ion binding"/>
    <property type="evidence" value="ECO:0007669"/>
    <property type="project" value="InterPro"/>
</dbReference>
<dbReference type="PROSITE" id="PS00463">
    <property type="entry name" value="ZN2_CY6_FUNGAL_1"/>
    <property type="match status" value="1"/>
</dbReference>
<dbReference type="InterPro" id="IPR021858">
    <property type="entry name" value="Fun_TF"/>
</dbReference>
<sequence length="528" mass="58885">MEPIEEATATTREKIANVQKRQRRKTPKVRSGCITCKIRRIKCDEGKPSCLKCSSTGRKCDGYTSHPGSNHNTAIDTAHQTATTSDVGLPMLLLGVQPHINLPPYRWNLTEPEKRSIHHFVHRSTKDLTGPFQTQVWGSYALSLCATSPAIQHAVIALSGFHERFCSPITAVASLQGCLQHYHKAVKRINSLMDEHNHKRNSTIQEIVVACAIFICIEILIGNDVAALTHLEGGLGILRQIFSTETSSTSLTPDPQVLDLRGLFARLDLQALSFVGSRPSMEPLRAPTPLPNPPASSLYRVLRRAHHFLRTTAEPLKYTDDIPSVAFQERELHLADLESWYQAFKSQRTYIKTPENIANLLVAYHSTRIKLLVCLGPFEIAYDACSTNFRAIVEAADCILASRLPSCLSGDTKYFTLEASIIEPLYFTSLKCRHPQLRRRALSLLHRSGKEGVWDGSVMAEIADFIISIEDGGTDDSQYISDELCVEESKRVHGTAVQIDRVAKTVDVKCSLRSESGVWRFRSAVLTW</sequence>
<dbReference type="Gene3D" id="4.10.240.10">
    <property type="entry name" value="Zn(2)-C6 fungal-type DNA-binding domain"/>
    <property type="match status" value="1"/>
</dbReference>
<dbReference type="GO" id="GO:0003677">
    <property type="term" value="F:DNA binding"/>
    <property type="evidence" value="ECO:0007669"/>
    <property type="project" value="UniProtKB-KW"/>
</dbReference>
<protein>
    <recommendedName>
        <fullName evidence="7">Zn(2)-C6 fungal-type domain-containing protein</fullName>
    </recommendedName>
</protein>
<dbReference type="InterPro" id="IPR001138">
    <property type="entry name" value="Zn2Cys6_DnaBD"/>
</dbReference>
<dbReference type="GO" id="GO:0000981">
    <property type="term" value="F:DNA-binding transcription factor activity, RNA polymerase II-specific"/>
    <property type="evidence" value="ECO:0007669"/>
    <property type="project" value="InterPro"/>
</dbReference>
<evidence type="ECO:0000256" key="6">
    <source>
        <dbReference type="ARBA" id="ARBA00023242"/>
    </source>
</evidence>
<name>A0A8E2F5U9_9PEZI</name>
<keyword evidence="4" id="KW-0238">DNA-binding</keyword>
<evidence type="ECO:0000313" key="9">
    <source>
        <dbReference type="Proteomes" id="UP000250140"/>
    </source>
</evidence>
<keyword evidence="3" id="KW-0805">Transcription regulation</keyword>
<evidence type="ECO:0000256" key="2">
    <source>
        <dbReference type="ARBA" id="ARBA00022833"/>
    </source>
</evidence>
<evidence type="ECO:0000259" key="7">
    <source>
        <dbReference type="PROSITE" id="PS50048"/>
    </source>
</evidence>
<evidence type="ECO:0000256" key="4">
    <source>
        <dbReference type="ARBA" id="ARBA00023125"/>
    </source>
</evidence>
<keyword evidence="9" id="KW-1185">Reference proteome</keyword>
<dbReference type="PROSITE" id="PS50048">
    <property type="entry name" value="ZN2_CY6_FUNGAL_2"/>
    <property type="match status" value="1"/>
</dbReference>
<dbReference type="Pfam" id="PF00172">
    <property type="entry name" value="Zn_clus"/>
    <property type="match status" value="1"/>
</dbReference>
<dbReference type="CDD" id="cd00067">
    <property type="entry name" value="GAL4"/>
    <property type="match status" value="1"/>
</dbReference>
<evidence type="ECO:0000256" key="5">
    <source>
        <dbReference type="ARBA" id="ARBA00023163"/>
    </source>
</evidence>
<organism evidence="8 9">
    <name type="scientific">Glonium stellatum</name>
    <dbReference type="NCBI Taxonomy" id="574774"/>
    <lineage>
        <taxon>Eukaryota</taxon>
        <taxon>Fungi</taxon>
        <taxon>Dikarya</taxon>
        <taxon>Ascomycota</taxon>
        <taxon>Pezizomycotina</taxon>
        <taxon>Dothideomycetes</taxon>
        <taxon>Pleosporomycetidae</taxon>
        <taxon>Gloniales</taxon>
        <taxon>Gloniaceae</taxon>
        <taxon>Glonium</taxon>
    </lineage>
</organism>
<dbReference type="InterPro" id="IPR052360">
    <property type="entry name" value="Transcr_Regulatory_Proteins"/>
</dbReference>
<dbReference type="PANTHER" id="PTHR36206">
    <property type="entry name" value="ASPERCRYPTIN BIOSYNTHESIS CLUSTER-SPECIFIC TRANSCRIPTION REGULATOR ATNN-RELATED"/>
    <property type="match status" value="1"/>
</dbReference>
<dbReference type="PANTHER" id="PTHR36206:SF12">
    <property type="entry name" value="ASPERCRYPTIN BIOSYNTHESIS CLUSTER-SPECIFIC TRANSCRIPTION REGULATOR ATNN-RELATED"/>
    <property type="match status" value="1"/>
</dbReference>
<dbReference type="InterPro" id="IPR036864">
    <property type="entry name" value="Zn2-C6_fun-type_DNA-bd_sf"/>
</dbReference>
<gene>
    <name evidence="8" type="ORF">AOQ84DRAFT_438081</name>
</gene>
<evidence type="ECO:0000256" key="1">
    <source>
        <dbReference type="ARBA" id="ARBA00022723"/>
    </source>
</evidence>
<accession>A0A8E2F5U9</accession>
<dbReference type="AlphaFoldDB" id="A0A8E2F5U9"/>
<keyword evidence="1" id="KW-0479">Metal-binding</keyword>
<dbReference type="EMBL" id="KV749150">
    <property type="protein sequence ID" value="OCL10853.1"/>
    <property type="molecule type" value="Genomic_DNA"/>
</dbReference>
<keyword evidence="2" id="KW-0862">Zinc</keyword>
<dbReference type="SUPFAM" id="SSF57701">
    <property type="entry name" value="Zn2/Cys6 DNA-binding domain"/>
    <property type="match status" value="1"/>
</dbReference>
<dbReference type="Pfam" id="PF11951">
    <property type="entry name" value="Fungal_trans_2"/>
    <property type="match status" value="1"/>
</dbReference>
<evidence type="ECO:0000256" key="3">
    <source>
        <dbReference type="ARBA" id="ARBA00023015"/>
    </source>
</evidence>
<keyword evidence="6" id="KW-0539">Nucleus</keyword>
<dbReference type="SMART" id="SM00066">
    <property type="entry name" value="GAL4"/>
    <property type="match status" value="1"/>
</dbReference>
<dbReference type="Proteomes" id="UP000250140">
    <property type="component" value="Unassembled WGS sequence"/>
</dbReference>